<protein>
    <recommendedName>
        <fullName evidence="11">LD-carboxypeptidase</fullName>
    </recommendedName>
</protein>
<dbReference type="Gene3D" id="3.50.30.60">
    <property type="entry name" value="LD-carboxypeptidase A C-terminal domain-like"/>
    <property type="match status" value="1"/>
</dbReference>
<dbReference type="InterPro" id="IPR027461">
    <property type="entry name" value="Carboxypeptidase_A_C_sf"/>
</dbReference>
<dbReference type="Proteomes" id="UP000319619">
    <property type="component" value="Unassembled WGS sequence"/>
</dbReference>
<evidence type="ECO:0008006" key="11">
    <source>
        <dbReference type="Google" id="ProtNLM"/>
    </source>
</evidence>
<feature type="active site" description="Nucleophile" evidence="6">
    <location>
        <position position="115"/>
    </location>
</feature>
<comment type="caution">
    <text evidence="9">The sequence shown here is derived from an EMBL/GenBank/DDBJ whole genome shotgun (WGS) entry which is preliminary data.</text>
</comment>
<feature type="domain" description="LD-carboxypeptidase C-terminal" evidence="8">
    <location>
        <begin position="180"/>
        <end position="297"/>
    </location>
</feature>
<dbReference type="Pfam" id="PF17676">
    <property type="entry name" value="Peptidase_S66C"/>
    <property type="match status" value="1"/>
</dbReference>
<gene>
    <name evidence="9" type="ORF">CEE37_06265</name>
</gene>
<dbReference type="PANTHER" id="PTHR30237">
    <property type="entry name" value="MURAMOYLTETRAPEPTIDE CARBOXYPEPTIDASE"/>
    <property type="match status" value="1"/>
</dbReference>
<dbReference type="EMBL" id="NJBN01000003">
    <property type="protein sequence ID" value="TKJ41268.1"/>
    <property type="molecule type" value="Genomic_DNA"/>
</dbReference>
<dbReference type="InterPro" id="IPR003507">
    <property type="entry name" value="S66_fam"/>
</dbReference>
<dbReference type="SUPFAM" id="SSF141986">
    <property type="entry name" value="LD-carboxypeptidase A C-terminal domain-like"/>
    <property type="match status" value="1"/>
</dbReference>
<dbReference type="GO" id="GO:0006508">
    <property type="term" value="P:proteolysis"/>
    <property type="evidence" value="ECO:0007669"/>
    <property type="project" value="UniProtKB-KW"/>
</dbReference>
<evidence type="ECO:0000256" key="6">
    <source>
        <dbReference type="PIRSR" id="PIRSR028757-1"/>
    </source>
</evidence>
<feature type="domain" description="LD-carboxypeptidase N-terminal" evidence="7">
    <location>
        <begin position="19"/>
        <end position="135"/>
    </location>
</feature>
<dbReference type="InterPro" id="IPR040921">
    <property type="entry name" value="Peptidase_S66C"/>
</dbReference>
<dbReference type="PIRSF" id="PIRSF028757">
    <property type="entry name" value="LD-carboxypeptidase"/>
    <property type="match status" value="1"/>
</dbReference>
<evidence type="ECO:0000313" key="10">
    <source>
        <dbReference type="Proteomes" id="UP000319619"/>
    </source>
</evidence>
<evidence type="ECO:0000256" key="4">
    <source>
        <dbReference type="ARBA" id="ARBA00022801"/>
    </source>
</evidence>
<dbReference type="InterPro" id="IPR040449">
    <property type="entry name" value="Peptidase_S66_N"/>
</dbReference>
<keyword evidence="2" id="KW-0121">Carboxypeptidase</keyword>
<evidence type="ECO:0000313" key="9">
    <source>
        <dbReference type="EMBL" id="TKJ41268.1"/>
    </source>
</evidence>
<evidence type="ECO:0000256" key="1">
    <source>
        <dbReference type="ARBA" id="ARBA00010233"/>
    </source>
</evidence>
<dbReference type="GO" id="GO:0008236">
    <property type="term" value="F:serine-type peptidase activity"/>
    <property type="evidence" value="ECO:0007669"/>
    <property type="project" value="UniProtKB-KW"/>
</dbReference>
<evidence type="ECO:0000256" key="2">
    <source>
        <dbReference type="ARBA" id="ARBA00022645"/>
    </source>
</evidence>
<keyword evidence="4" id="KW-0378">Hydrolase</keyword>
<organism evidence="9 10">
    <name type="scientific">candidate division LCP-89 bacterium B3_LCP</name>
    <dbReference type="NCBI Taxonomy" id="2012998"/>
    <lineage>
        <taxon>Bacteria</taxon>
        <taxon>Pseudomonadati</taxon>
        <taxon>Bacteria division LCP-89</taxon>
    </lineage>
</organism>
<evidence type="ECO:0000256" key="3">
    <source>
        <dbReference type="ARBA" id="ARBA00022670"/>
    </source>
</evidence>
<dbReference type="PANTHER" id="PTHR30237:SF2">
    <property type="entry name" value="MUREIN TETRAPEPTIDE CARBOXYPEPTIDASE"/>
    <property type="match status" value="1"/>
</dbReference>
<accession>A0A532V277</accession>
<proteinExistence type="inferred from homology"/>
<evidence type="ECO:0000259" key="8">
    <source>
        <dbReference type="Pfam" id="PF17676"/>
    </source>
</evidence>
<comment type="similarity">
    <text evidence="1">Belongs to the peptidase S66 family.</text>
</comment>
<dbReference type="SUPFAM" id="SSF52317">
    <property type="entry name" value="Class I glutamine amidotransferase-like"/>
    <property type="match status" value="1"/>
</dbReference>
<feature type="active site" description="Charge relay system" evidence="6">
    <location>
        <position position="211"/>
    </location>
</feature>
<evidence type="ECO:0000259" key="7">
    <source>
        <dbReference type="Pfam" id="PF02016"/>
    </source>
</evidence>
<reference evidence="9 10" key="1">
    <citation type="submission" date="2017-06" db="EMBL/GenBank/DDBJ databases">
        <title>Novel microbial phyla capable of carbon fixation and sulfur reduction in deep-sea sediments.</title>
        <authorList>
            <person name="Huang J."/>
            <person name="Baker B."/>
            <person name="Wang Y."/>
        </authorList>
    </citation>
    <scope>NUCLEOTIDE SEQUENCE [LARGE SCALE GENOMIC DNA]</scope>
    <source>
        <strain evidence="9">B3_LCP</strain>
    </source>
</reference>
<dbReference type="Gene3D" id="3.40.50.10740">
    <property type="entry name" value="Class I glutamine amidotransferase-like"/>
    <property type="match status" value="1"/>
</dbReference>
<keyword evidence="5" id="KW-0720">Serine protease</keyword>
<feature type="active site" description="Charge relay system" evidence="6">
    <location>
        <position position="282"/>
    </location>
</feature>
<name>A0A532V277_UNCL8</name>
<dbReference type="InterPro" id="IPR027478">
    <property type="entry name" value="LdcA_N"/>
</dbReference>
<dbReference type="Pfam" id="PF02016">
    <property type="entry name" value="Peptidase_S66"/>
    <property type="match status" value="1"/>
</dbReference>
<dbReference type="GO" id="GO:0004180">
    <property type="term" value="F:carboxypeptidase activity"/>
    <property type="evidence" value="ECO:0007669"/>
    <property type="project" value="UniProtKB-KW"/>
</dbReference>
<keyword evidence="3" id="KW-0645">Protease</keyword>
<dbReference type="AlphaFoldDB" id="A0A532V277"/>
<dbReference type="InterPro" id="IPR029062">
    <property type="entry name" value="Class_I_gatase-like"/>
</dbReference>
<sequence length="310" mass="33594">MTDSQNLLKLPGLKPGDKIAVISPAGPIAAKRLNAGIGQLRKWGFSVVLGKYTGGRHFYLSSPDKARSEDLTNAFLDPEVKALLCSRGGYGSGRLLHNFPFSAIADNPKIFVGFSDTTALNWALFARSRLVTFSGPTVGEIGAGLPQSSVDSFFNSIGMEKGTDYLYDGQINTVRSGTASGRLFPGCLSLIVTLLGTPYLPDLTGAILLIEEINEKPYRIDRMITHLKNAGILKQISALLVGQMINCWPRTPRRQHLPLEDILFDLTKDNPIPIYTGFPYGHSIDRITVPVGVHAEISSAGLKLLESPLS</sequence>
<dbReference type="CDD" id="cd07025">
    <property type="entry name" value="Peptidase_S66"/>
    <property type="match status" value="1"/>
</dbReference>
<evidence type="ECO:0000256" key="5">
    <source>
        <dbReference type="ARBA" id="ARBA00022825"/>
    </source>
</evidence>